<proteinExistence type="predicted"/>
<keyword evidence="2" id="KW-1185">Reference proteome</keyword>
<protein>
    <recommendedName>
        <fullName evidence="3">SET domain-containing protein</fullName>
    </recommendedName>
</protein>
<evidence type="ECO:0000313" key="2">
    <source>
        <dbReference type="Proteomes" id="UP000800038"/>
    </source>
</evidence>
<evidence type="ECO:0000313" key="1">
    <source>
        <dbReference type="EMBL" id="KAF1940770.1"/>
    </source>
</evidence>
<evidence type="ECO:0008006" key="3">
    <source>
        <dbReference type="Google" id="ProtNLM"/>
    </source>
</evidence>
<dbReference type="Proteomes" id="UP000800038">
    <property type="component" value="Unassembled WGS sequence"/>
</dbReference>
<dbReference type="InterPro" id="IPR046341">
    <property type="entry name" value="SET_dom_sf"/>
</dbReference>
<accession>A0A6A5SM53</accession>
<name>A0A6A5SM53_9PLEO</name>
<dbReference type="OrthoDB" id="265717at2759"/>
<dbReference type="AlphaFoldDB" id="A0A6A5SM53"/>
<dbReference type="SUPFAM" id="SSF82199">
    <property type="entry name" value="SET domain"/>
    <property type="match status" value="1"/>
</dbReference>
<reference evidence="1" key="1">
    <citation type="journal article" date="2020" name="Stud. Mycol.">
        <title>101 Dothideomycetes genomes: a test case for predicting lifestyles and emergence of pathogens.</title>
        <authorList>
            <person name="Haridas S."/>
            <person name="Albert R."/>
            <person name="Binder M."/>
            <person name="Bloem J."/>
            <person name="Labutti K."/>
            <person name="Salamov A."/>
            <person name="Andreopoulos B."/>
            <person name="Baker S."/>
            <person name="Barry K."/>
            <person name="Bills G."/>
            <person name="Bluhm B."/>
            <person name="Cannon C."/>
            <person name="Castanera R."/>
            <person name="Culley D."/>
            <person name="Daum C."/>
            <person name="Ezra D."/>
            <person name="Gonzalez J."/>
            <person name="Henrissat B."/>
            <person name="Kuo A."/>
            <person name="Liang C."/>
            <person name="Lipzen A."/>
            <person name="Lutzoni F."/>
            <person name="Magnuson J."/>
            <person name="Mondo S."/>
            <person name="Nolan M."/>
            <person name="Ohm R."/>
            <person name="Pangilinan J."/>
            <person name="Park H.-J."/>
            <person name="Ramirez L."/>
            <person name="Alfaro M."/>
            <person name="Sun H."/>
            <person name="Tritt A."/>
            <person name="Yoshinaga Y."/>
            <person name="Zwiers L.-H."/>
            <person name="Turgeon B."/>
            <person name="Goodwin S."/>
            <person name="Spatafora J."/>
            <person name="Crous P."/>
            <person name="Grigoriev I."/>
        </authorList>
    </citation>
    <scope>NUCLEOTIDE SEQUENCE</scope>
    <source>
        <strain evidence="1">CBS 161.51</strain>
    </source>
</reference>
<gene>
    <name evidence="1" type="ORF">EJ02DRAFT_494161</name>
</gene>
<organism evidence="1 2">
    <name type="scientific">Clathrospora elynae</name>
    <dbReference type="NCBI Taxonomy" id="706981"/>
    <lineage>
        <taxon>Eukaryota</taxon>
        <taxon>Fungi</taxon>
        <taxon>Dikarya</taxon>
        <taxon>Ascomycota</taxon>
        <taxon>Pezizomycotina</taxon>
        <taxon>Dothideomycetes</taxon>
        <taxon>Pleosporomycetidae</taxon>
        <taxon>Pleosporales</taxon>
        <taxon>Diademaceae</taxon>
        <taxon>Clathrospora</taxon>
    </lineage>
</organism>
<dbReference type="EMBL" id="ML976057">
    <property type="protein sequence ID" value="KAF1940770.1"/>
    <property type="molecule type" value="Genomic_DNA"/>
</dbReference>
<sequence length="119" mass="13021">MGCELNDLAHSYRSLHIPPDAPFTLQPASGRGWGAFAITDIPQGAVILKEKPLFVIRKPHQMITEQDLRAAFQKMSASEKQQFSCIRDNATSPFMNMTDAFAEKSFAISGPGSGTRVHG</sequence>